<dbReference type="SUPFAM" id="SSF51445">
    <property type="entry name" value="(Trans)glycosidases"/>
    <property type="match status" value="1"/>
</dbReference>
<dbReference type="GO" id="GO:0016139">
    <property type="term" value="P:glycoside catabolic process"/>
    <property type="evidence" value="ECO:0007669"/>
    <property type="project" value="TreeGrafter"/>
</dbReference>
<sequence length="324" mass="37059">MWPSQHSWNWNSMDVGPHRDLVGEFARAIRNKTYMNFGLYHSLYEWFHPLYLADKANNFQTQDFVREKTLPELYEIVNRYKPDIIWSDGDWEASDSYWNSTQFLAWLYNDSPVKTTVVTNDRWGSGDICKHGGYFTCSDRYNPGVLQNHKWENTISLDRKSRGYRRDIELSDVVSIKELIAKIAETVSCGGNLLVNIGPTLDGNIPPIFEERLRQMGAWLKVNAEGIYGTQYTSLTIKTTTAVYAIIPVSDIKNTSRLHLGSPVVRDTTQAFAYLLGYDQQVPYSAPSPDGGVYIDVTSIPNSYLTDPPFNWAWVIRMLGLDNV</sequence>
<dbReference type="EC" id="3.2.1.51" evidence="3"/>
<reference evidence="8 9" key="1">
    <citation type="journal article" date="2017" name="Nat. Ecol. Evol.">
        <title>Scallop genome provides insights into evolution of bilaterian karyotype and development.</title>
        <authorList>
            <person name="Wang S."/>
            <person name="Zhang J."/>
            <person name="Jiao W."/>
            <person name="Li J."/>
            <person name="Xun X."/>
            <person name="Sun Y."/>
            <person name="Guo X."/>
            <person name="Huan P."/>
            <person name="Dong B."/>
            <person name="Zhang L."/>
            <person name="Hu X."/>
            <person name="Sun X."/>
            <person name="Wang J."/>
            <person name="Zhao C."/>
            <person name="Wang Y."/>
            <person name="Wang D."/>
            <person name="Huang X."/>
            <person name="Wang R."/>
            <person name="Lv J."/>
            <person name="Li Y."/>
            <person name="Zhang Z."/>
            <person name="Liu B."/>
            <person name="Lu W."/>
            <person name="Hui Y."/>
            <person name="Liang J."/>
            <person name="Zhou Z."/>
            <person name="Hou R."/>
            <person name="Li X."/>
            <person name="Liu Y."/>
            <person name="Li H."/>
            <person name="Ning X."/>
            <person name="Lin Y."/>
            <person name="Zhao L."/>
            <person name="Xing Q."/>
            <person name="Dou J."/>
            <person name="Li Y."/>
            <person name="Mao J."/>
            <person name="Guo H."/>
            <person name="Dou H."/>
            <person name="Li T."/>
            <person name="Mu C."/>
            <person name="Jiang W."/>
            <person name="Fu Q."/>
            <person name="Fu X."/>
            <person name="Miao Y."/>
            <person name="Liu J."/>
            <person name="Yu Q."/>
            <person name="Li R."/>
            <person name="Liao H."/>
            <person name="Li X."/>
            <person name="Kong Y."/>
            <person name="Jiang Z."/>
            <person name="Chourrout D."/>
            <person name="Li R."/>
            <person name="Bao Z."/>
        </authorList>
    </citation>
    <scope>NUCLEOTIDE SEQUENCE [LARGE SCALE GENOMIC DNA]</scope>
    <source>
        <strain evidence="8 9">PY_sf001</strain>
    </source>
</reference>
<keyword evidence="5" id="KW-0378">Hydrolase</keyword>
<evidence type="ECO:0000256" key="5">
    <source>
        <dbReference type="ARBA" id="ARBA00022801"/>
    </source>
</evidence>
<dbReference type="FunFam" id="3.20.20.80:FF:000293">
    <property type="entry name" value="Alpha-L-fucosidase"/>
    <property type="match status" value="1"/>
</dbReference>
<dbReference type="PANTHER" id="PTHR10030:SF37">
    <property type="entry name" value="ALPHA-L-FUCOSIDASE-RELATED"/>
    <property type="match status" value="1"/>
</dbReference>
<feature type="domain" description="Glycoside hydrolase family 29 N-terminal" evidence="7">
    <location>
        <begin position="1"/>
        <end position="225"/>
    </location>
</feature>
<dbReference type="AlphaFoldDB" id="A0A210R4R6"/>
<dbReference type="InterPro" id="IPR057739">
    <property type="entry name" value="Glyco_hydro_29_N"/>
</dbReference>
<dbReference type="SMART" id="SM00812">
    <property type="entry name" value="Alpha_L_fucos"/>
    <property type="match status" value="1"/>
</dbReference>
<dbReference type="InterPro" id="IPR016286">
    <property type="entry name" value="FUC_metazoa-typ"/>
</dbReference>
<dbReference type="OrthoDB" id="6039950at2759"/>
<evidence type="ECO:0000256" key="6">
    <source>
        <dbReference type="ARBA" id="ARBA00023295"/>
    </source>
</evidence>
<evidence type="ECO:0000256" key="3">
    <source>
        <dbReference type="ARBA" id="ARBA00012662"/>
    </source>
</evidence>
<organism evidence="8 9">
    <name type="scientific">Mizuhopecten yessoensis</name>
    <name type="common">Japanese scallop</name>
    <name type="synonym">Patinopecten yessoensis</name>
    <dbReference type="NCBI Taxonomy" id="6573"/>
    <lineage>
        <taxon>Eukaryota</taxon>
        <taxon>Metazoa</taxon>
        <taxon>Spiralia</taxon>
        <taxon>Lophotrochozoa</taxon>
        <taxon>Mollusca</taxon>
        <taxon>Bivalvia</taxon>
        <taxon>Autobranchia</taxon>
        <taxon>Pteriomorphia</taxon>
        <taxon>Pectinida</taxon>
        <taxon>Pectinoidea</taxon>
        <taxon>Pectinidae</taxon>
        <taxon>Mizuhopecten</taxon>
    </lineage>
</organism>
<proteinExistence type="inferred from homology"/>
<dbReference type="Proteomes" id="UP000242188">
    <property type="component" value="Unassembled WGS sequence"/>
</dbReference>
<evidence type="ECO:0000256" key="4">
    <source>
        <dbReference type="ARBA" id="ARBA00022729"/>
    </source>
</evidence>
<evidence type="ECO:0000313" key="9">
    <source>
        <dbReference type="Proteomes" id="UP000242188"/>
    </source>
</evidence>
<evidence type="ECO:0000259" key="7">
    <source>
        <dbReference type="Pfam" id="PF01120"/>
    </source>
</evidence>
<dbReference type="GO" id="GO:0005764">
    <property type="term" value="C:lysosome"/>
    <property type="evidence" value="ECO:0007669"/>
    <property type="project" value="TreeGrafter"/>
</dbReference>
<evidence type="ECO:0000256" key="2">
    <source>
        <dbReference type="ARBA" id="ARBA00007951"/>
    </source>
</evidence>
<dbReference type="Gene3D" id="3.20.20.80">
    <property type="entry name" value="Glycosidases"/>
    <property type="match status" value="1"/>
</dbReference>
<comment type="caution">
    <text evidence="8">The sequence shown here is derived from an EMBL/GenBank/DDBJ whole genome shotgun (WGS) entry which is preliminary data.</text>
</comment>
<evidence type="ECO:0000313" key="8">
    <source>
        <dbReference type="EMBL" id="OWF55891.1"/>
    </source>
</evidence>
<keyword evidence="6" id="KW-0326">Glycosidase</keyword>
<gene>
    <name evidence="8" type="ORF">KP79_PYT11671</name>
</gene>
<protein>
    <recommendedName>
        <fullName evidence="3">alpha-L-fucosidase</fullName>
        <ecNumber evidence="3">3.2.1.51</ecNumber>
    </recommendedName>
</protein>
<dbReference type="InterPro" id="IPR000933">
    <property type="entry name" value="Glyco_hydro_29"/>
</dbReference>
<dbReference type="GO" id="GO:0006004">
    <property type="term" value="P:fucose metabolic process"/>
    <property type="evidence" value="ECO:0007669"/>
    <property type="project" value="InterPro"/>
</dbReference>
<keyword evidence="9" id="KW-1185">Reference proteome</keyword>
<dbReference type="EMBL" id="NEDP02000459">
    <property type="protein sequence ID" value="OWF55891.1"/>
    <property type="molecule type" value="Genomic_DNA"/>
</dbReference>
<accession>A0A210R4R6</accession>
<dbReference type="PANTHER" id="PTHR10030">
    <property type="entry name" value="ALPHA-L-FUCOSIDASE"/>
    <property type="match status" value="1"/>
</dbReference>
<dbReference type="InterPro" id="IPR017853">
    <property type="entry name" value="GH"/>
</dbReference>
<comment type="similarity">
    <text evidence="2">Belongs to the glycosyl hydrolase 29 family.</text>
</comment>
<name>A0A210R4R6_MIZYE</name>
<comment type="function">
    <text evidence="1">Alpha-L-fucosidase is responsible for hydrolyzing the alpha-1,6-linked fucose joined to the reducing-end N-acetylglucosamine of the carbohydrate moieties of glycoproteins.</text>
</comment>
<dbReference type="PRINTS" id="PR00741">
    <property type="entry name" value="GLHYDRLASE29"/>
</dbReference>
<dbReference type="Pfam" id="PF01120">
    <property type="entry name" value="Alpha_L_fucos"/>
    <property type="match status" value="1"/>
</dbReference>
<evidence type="ECO:0000256" key="1">
    <source>
        <dbReference type="ARBA" id="ARBA00004071"/>
    </source>
</evidence>
<keyword evidence="4" id="KW-0732">Signal</keyword>
<dbReference type="GO" id="GO:0004560">
    <property type="term" value="F:alpha-L-fucosidase activity"/>
    <property type="evidence" value="ECO:0007669"/>
    <property type="project" value="UniProtKB-EC"/>
</dbReference>